<dbReference type="InterPro" id="IPR021850">
    <property type="entry name" value="Symplekin/Pta1"/>
</dbReference>
<dbReference type="PANTHER" id="PTHR15245">
    <property type="entry name" value="SYMPLEKIN-RELATED"/>
    <property type="match status" value="1"/>
</dbReference>
<evidence type="ECO:0000313" key="2">
    <source>
        <dbReference type="Proteomes" id="UP001196413"/>
    </source>
</evidence>
<gene>
    <name evidence="1" type="ORF">KIN20_005147</name>
</gene>
<name>A0AAD5QFQ6_PARTN</name>
<reference evidence="1" key="1">
    <citation type="submission" date="2021-06" db="EMBL/GenBank/DDBJ databases">
        <title>Parelaphostrongylus tenuis whole genome reference sequence.</title>
        <authorList>
            <person name="Garwood T.J."/>
            <person name="Larsen P.A."/>
            <person name="Fountain-Jones N.M."/>
            <person name="Garbe J.R."/>
            <person name="Macchietto M.G."/>
            <person name="Kania S.A."/>
            <person name="Gerhold R.W."/>
            <person name="Richards J.E."/>
            <person name="Wolf T.M."/>
        </authorList>
    </citation>
    <scope>NUCLEOTIDE SEQUENCE</scope>
    <source>
        <strain evidence="1">MNPRO001-30</strain>
        <tissue evidence="1">Meninges</tissue>
    </source>
</reference>
<accession>A0AAD5QFQ6</accession>
<comment type="caution">
    <text evidence="1">The sequence shown here is derived from an EMBL/GenBank/DDBJ whole genome shotgun (WGS) entry which is preliminary data.</text>
</comment>
<sequence length="123" mass="14509">MKAERRARQGGTMSMHHVVLVRIATRFHPLPEKLYNELIEFIVETTQHRHRTDLALLWVTELYSQYQGFTLCFNHDYMSSFGRAPKSELFEKFDTTLCSLLQKLLDKGQHKEALFHKLLLDCL</sequence>
<protein>
    <submittedName>
        <fullName evidence="1">Uncharacterized protein</fullName>
    </submittedName>
</protein>
<dbReference type="PANTHER" id="PTHR15245:SF20">
    <property type="entry name" value="SYMPLEKIN"/>
    <property type="match status" value="1"/>
</dbReference>
<dbReference type="GO" id="GO:0005847">
    <property type="term" value="C:mRNA cleavage and polyadenylation specificity factor complex"/>
    <property type="evidence" value="ECO:0007669"/>
    <property type="project" value="TreeGrafter"/>
</dbReference>
<keyword evidence="2" id="KW-1185">Reference proteome</keyword>
<proteinExistence type="predicted"/>
<dbReference type="Proteomes" id="UP001196413">
    <property type="component" value="Unassembled WGS sequence"/>
</dbReference>
<evidence type="ECO:0000313" key="1">
    <source>
        <dbReference type="EMBL" id="KAJ1349557.1"/>
    </source>
</evidence>
<dbReference type="AlphaFoldDB" id="A0AAD5QFQ6"/>
<organism evidence="1 2">
    <name type="scientific">Parelaphostrongylus tenuis</name>
    <name type="common">Meningeal worm</name>
    <dbReference type="NCBI Taxonomy" id="148309"/>
    <lineage>
        <taxon>Eukaryota</taxon>
        <taxon>Metazoa</taxon>
        <taxon>Ecdysozoa</taxon>
        <taxon>Nematoda</taxon>
        <taxon>Chromadorea</taxon>
        <taxon>Rhabditida</taxon>
        <taxon>Rhabditina</taxon>
        <taxon>Rhabditomorpha</taxon>
        <taxon>Strongyloidea</taxon>
        <taxon>Metastrongylidae</taxon>
        <taxon>Parelaphostrongylus</taxon>
    </lineage>
</organism>
<dbReference type="EMBL" id="JAHQIW010000689">
    <property type="protein sequence ID" value="KAJ1349557.1"/>
    <property type="molecule type" value="Genomic_DNA"/>
</dbReference>